<sequence>MQNKAGQSKLYSAESLLTGRVLRSVSECHPCSSLTLDFCGQVPEDDTLLPAPSQEDDRPHGQDRSQQARQERRGLNGCPVICSKTEPVQRLSCTD</sequence>
<evidence type="ECO:0000313" key="3">
    <source>
        <dbReference type="Proteomes" id="UP000314294"/>
    </source>
</evidence>
<protein>
    <submittedName>
        <fullName evidence="2">Uncharacterized protein</fullName>
    </submittedName>
</protein>
<feature type="region of interest" description="Disordered" evidence="1">
    <location>
        <begin position="44"/>
        <end position="73"/>
    </location>
</feature>
<organism evidence="2 3">
    <name type="scientific">Liparis tanakae</name>
    <name type="common">Tanaka's snailfish</name>
    <dbReference type="NCBI Taxonomy" id="230148"/>
    <lineage>
        <taxon>Eukaryota</taxon>
        <taxon>Metazoa</taxon>
        <taxon>Chordata</taxon>
        <taxon>Craniata</taxon>
        <taxon>Vertebrata</taxon>
        <taxon>Euteleostomi</taxon>
        <taxon>Actinopterygii</taxon>
        <taxon>Neopterygii</taxon>
        <taxon>Teleostei</taxon>
        <taxon>Neoteleostei</taxon>
        <taxon>Acanthomorphata</taxon>
        <taxon>Eupercaria</taxon>
        <taxon>Perciformes</taxon>
        <taxon>Cottioidei</taxon>
        <taxon>Cottales</taxon>
        <taxon>Liparidae</taxon>
        <taxon>Liparis</taxon>
    </lineage>
</organism>
<name>A0A4Z2FR72_9TELE</name>
<dbReference type="Proteomes" id="UP000314294">
    <property type="component" value="Unassembled WGS sequence"/>
</dbReference>
<dbReference type="AlphaFoldDB" id="A0A4Z2FR72"/>
<gene>
    <name evidence="2" type="ORF">EYF80_046056</name>
</gene>
<reference evidence="2 3" key="1">
    <citation type="submission" date="2019-03" db="EMBL/GenBank/DDBJ databases">
        <title>First draft genome of Liparis tanakae, snailfish: a comprehensive survey of snailfish specific genes.</title>
        <authorList>
            <person name="Kim W."/>
            <person name="Song I."/>
            <person name="Jeong J.-H."/>
            <person name="Kim D."/>
            <person name="Kim S."/>
            <person name="Ryu S."/>
            <person name="Song J.Y."/>
            <person name="Lee S.K."/>
        </authorList>
    </citation>
    <scope>NUCLEOTIDE SEQUENCE [LARGE SCALE GENOMIC DNA]</scope>
    <source>
        <tissue evidence="2">Muscle</tissue>
    </source>
</reference>
<accession>A0A4Z2FR72</accession>
<keyword evidence="3" id="KW-1185">Reference proteome</keyword>
<comment type="caution">
    <text evidence="2">The sequence shown here is derived from an EMBL/GenBank/DDBJ whole genome shotgun (WGS) entry which is preliminary data.</text>
</comment>
<dbReference type="EMBL" id="SRLO01000947">
    <property type="protein sequence ID" value="TNN43747.1"/>
    <property type="molecule type" value="Genomic_DNA"/>
</dbReference>
<proteinExistence type="predicted"/>
<evidence type="ECO:0000256" key="1">
    <source>
        <dbReference type="SAM" id="MobiDB-lite"/>
    </source>
</evidence>
<evidence type="ECO:0000313" key="2">
    <source>
        <dbReference type="EMBL" id="TNN43747.1"/>
    </source>
</evidence>